<dbReference type="Proteomes" id="UP001605250">
    <property type="component" value="Unassembled WGS sequence"/>
</dbReference>
<proteinExistence type="predicted"/>
<keyword evidence="3" id="KW-1185">Reference proteome</keyword>
<dbReference type="RefSeq" id="WP_394150370.1">
    <property type="nucleotide sequence ID" value="NZ_JBGCUC010000029.1"/>
</dbReference>
<gene>
    <name evidence="2" type="ORF">AB3U87_21000</name>
</gene>
<evidence type="ECO:0000313" key="3">
    <source>
        <dbReference type="Proteomes" id="UP001605250"/>
    </source>
</evidence>
<protein>
    <submittedName>
        <fullName evidence="2">Uncharacterized protein</fullName>
    </submittedName>
</protein>
<keyword evidence="1" id="KW-0175">Coiled coil</keyword>
<comment type="caution">
    <text evidence="2">The sequence shown here is derived from an EMBL/GenBank/DDBJ whole genome shotgun (WGS) entry which is preliminary data.</text>
</comment>
<accession>A0ABW7CRI0</accession>
<feature type="coiled-coil region" evidence="1">
    <location>
        <begin position="23"/>
        <end position="50"/>
    </location>
</feature>
<dbReference type="EMBL" id="JBGCUC010000029">
    <property type="protein sequence ID" value="MFG6078816.1"/>
    <property type="molecule type" value="Genomic_DNA"/>
</dbReference>
<organism evidence="2 3">
    <name type="scientific">Erwinia plantamica</name>
    <dbReference type="NCBI Taxonomy" id="3237104"/>
    <lineage>
        <taxon>Bacteria</taxon>
        <taxon>Pseudomonadati</taxon>
        <taxon>Pseudomonadota</taxon>
        <taxon>Gammaproteobacteria</taxon>
        <taxon>Enterobacterales</taxon>
        <taxon>Erwiniaceae</taxon>
        <taxon>Erwinia</taxon>
    </lineage>
</organism>
<sequence length="101" mass="11971">MQLATKRMMRKLPFIGDWHMFSVLYSQAELERLEAELNSLQAEYDRLTAEGPDVVEETRRANPRVSSELHILELVRYKARRLKAELNYQKIVVEEAREHVE</sequence>
<reference evidence="2 3" key="1">
    <citation type="submission" date="2024-07" db="EMBL/GenBank/DDBJ databases">
        <title>Novel bacterial strain Erwinia sp. OPT-41 promoting growth of various crops.</title>
        <authorList>
            <person name="Egorshina A."/>
            <person name="Lukyantsev M.A."/>
            <person name="Golubev S.N."/>
            <person name="Muratova A.Y."/>
            <person name="Bulygina E.A."/>
        </authorList>
    </citation>
    <scope>NUCLEOTIDE SEQUENCE [LARGE SCALE GENOMIC DNA]</scope>
    <source>
        <strain evidence="2 3">OPT-41</strain>
    </source>
</reference>
<evidence type="ECO:0000313" key="2">
    <source>
        <dbReference type="EMBL" id="MFG6078816.1"/>
    </source>
</evidence>
<name>A0ABW7CRI0_9GAMM</name>
<evidence type="ECO:0000256" key="1">
    <source>
        <dbReference type="SAM" id="Coils"/>
    </source>
</evidence>